<feature type="region of interest" description="Disordered" evidence="1">
    <location>
        <begin position="82"/>
        <end position="117"/>
    </location>
</feature>
<gene>
    <name evidence="2" type="ORF">FEM48_Zijuj08G0061700</name>
</gene>
<dbReference type="SUPFAM" id="SSF53474">
    <property type="entry name" value="alpha/beta-Hydrolases"/>
    <property type="match status" value="1"/>
</dbReference>
<feature type="compositionally biased region" description="Basic and acidic residues" evidence="1">
    <location>
        <begin position="1"/>
        <end position="11"/>
    </location>
</feature>
<evidence type="ECO:0000313" key="2">
    <source>
        <dbReference type="EMBL" id="KAH7519669.1"/>
    </source>
</evidence>
<comment type="caution">
    <text evidence="2">The sequence shown here is derived from an EMBL/GenBank/DDBJ whole genome shotgun (WGS) entry which is preliminary data.</text>
</comment>
<dbReference type="PANTHER" id="PTHR31934:SF6">
    <property type="entry name" value="ALPHA_BETA-HYDROLASES SUPERFAMILY PROTEIN"/>
    <property type="match status" value="1"/>
</dbReference>
<reference evidence="2" key="1">
    <citation type="journal article" date="2021" name="Front. Plant Sci.">
        <title>Chromosome-Scale Genome Assembly for Chinese Sour Jujube and Insights Into Its Genome Evolution and Domestication Signature.</title>
        <authorList>
            <person name="Shen L.-Y."/>
            <person name="Luo H."/>
            <person name="Wang X.-L."/>
            <person name="Wang X.-M."/>
            <person name="Qiu X.-J."/>
            <person name="Liu H."/>
            <person name="Zhou S.-S."/>
            <person name="Jia K.-H."/>
            <person name="Nie S."/>
            <person name="Bao Y.-T."/>
            <person name="Zhang R.-G."/>
            <person name="Yun Q.-Z."/>
            <person name="Chai Y.-H."/>
            <person name="Lu J.-Y."/>
            <person name="Li Y."/>
            <person name="Zhao S.-W."/>
            <person name="Mao J.-F."/>
            <person name="Jia S.-G."/>
            <person name="Mao Y.-M."/>
        </authorList>
    </citation>
    <scope>NUCLEOTIDE SEQUENCE</scope>
    <source>
        <strain evidence="2">AT0</strain>
        <tissue evidence="2">Leaf</tissue>
    </source>
</reference>
<feature type="region of interest" description="Disordered" evidence="1">
    <location>
        <begin position="1"/>
        <end position="20"/>
    </location>
</feature>
<evidence type="ECO:0000313" key="3">
    <source>
        <dbReference type="Proteomes" id="UP000813462"/>
    </source>
</evidence>
<organism evidence="2 3">
    <name type="scientific">Ziziphus jujuba var. spinosa</name>
    <dbReference type="NCBI Taxonomy" id="714518"/>
    <lineage>
        <taxon>Eukaryota</taxon>
        <taxon>Viridiplantae</taxon>
        <taxon>Streptophyta</taxon>
        <taxon>Embryophyta</taxon>
        <taxon>Tracheophyta</taxon>
        <taxon>Spermatophyta</taxon>
        <taxon>Magnoliopsida</taxon>
        <taxon>eudicotyledons</taxon>
        <taxon>Gunneridae</taxon>
        <taxon>Pentapetalae</taxon>
        <taxon>rosids</taxon>
        <taxon>fabids</taxon>
        <taxon>Rosales</taxon>
        <taxon>Rhamnaceae</taxon>
        <taxon>Paliureae</taxon>
        <taxon>Ziziphus</taxon>
    </lineage>
</organism>
<protein>
    <recommendedName>
        <fullName evidence="4">Alpha/beta-Hydrolases superfamily protein</fullName>
    </recommendedName>
</protein>
<proteinExistence type="predicted"/>
<dbReference type="Gene3D" id="3.40.50.1820">
    <property type="entry name" value="alpha/beta hydrolase"/>
    <property type="match status" value="1"/>
</dbReference>
<dbReference type="PANTHER" id="PTHR31934">
    <property type="entry name" value="ALPHA/BETA-HYDROLASES SUPERFAMILY PROTEIN"/>
    <property type="match status" value="1"/>
</dbReference>
<evidence type="ECO:0008006" key="4">
    <source>
        <dbReference type="Google" id="ProtNLM"/>
    </source>
</evidence>
<accession>A0A978UXF3</accession>
<dbReference type="InterPro" id="IPR029058">
    <property type="entry name" value="AB_hydrolase_fold"/>
</dbReference>
<sequence length="529" mass="57461">MQARNPNREESSTPLMAQNDSLPYEGLIPQLFTSVPSLNEAASYLAQTTSYLTGCFSDNSVERSLGDAEDSNAYDQEMVTLSSRQTRGSAASSSEHVSSSGTHSSGEESSCTANDSSSIQTGISSVVSSETSTALVESNHAGQNGISIFQGLIDRVRRTVRGSADDIGWLQRDSGMPQVEDGTERFMEILESIRYVLFACACYASAWYGYSYVDSVVSLSDRHGVHRLPNSVVYLLVPGLFSNHGPLYFVNTKMSFSKMGLACHIAKIHSEASVEKNSREIKEYIEEIYWGSGKRVLLLGHSKGGVDAAAALSLYWSDLKDKVAGLALAQSPYGGSPIASDILREGQIGDYVNIRKLMEILISKLIKGDLQALEDLTYEKRREFLKKHPLPRELPVVSFHTEAAITSAVLATLSHVAHAELPVVAPLSDGQPTKVPVVMPLGAAMAACAQLLQIRYGEKSDGLVTCRDAEVPGSIVVRPKRKLDHAWMVYSSLKDDSSEADASQVCEALLTLLVEAGQKKRHELAMKDE</sequence>
<name>A0A978UXF3_ZIZJJ</name>
<dbReference type="EMBL" id="JAEACU010000008">
    <property type="protein sequence ID" value="KAH7519669.1"/>
    <property type="molecule type" value="Genomic_DNA"/>
</dbReference>
<dbReference type="AlphaFoldDB" id="A0A978UXF3"/>
<feature type="compositionally biased region" description="Low complexity" evidence="1">
    <location>
        <begin position="88"/>
        <end position="110"/>
    </location>
</feature>
<dbReference type="Proteomes" id="UP000813462">
    <property type="component" value="Unassembled WGS sequence"/>
</dbReference>
<evidence type="ECO:0000256" key="1">
    <source>
        <dbReference type="SAM" id="MobiDB-lite"/>
    </source>
</evidence>